<sequence length="215" mass="23165">MPPAVSFAGMAVAVVDNGGQWTHREWRVLNYLGCAAEIVPNTTPPAELEKFRALVLSGGAPRIESEADALGLTAEYLDAARWPILGICVGHQYMAAHFGGAAGPARVPEFGAALVSVAERGWLMTGLPDEFTAWESHNDEVTRLPDDFIALASSDDCAVQAMQHRKLPYAGVQYHPEVEHSEYGAELFSNFLEYAHAWNNVSPPQVAASGFTGDP</sequence>
<dbReference type="EMBL" id="KF900637">
    <property type="protein sequence ID" value="AIF02007.1"/>
    <property type="molecule type" value="Genomic_DNA"/>
</dbReference>
<dbReference type="CDD" id="cd01742">
    <property type="entry name" value="GATase1_GMP_Synthase"/>
    <property type="match status" value="1"/>
</dbReference>
<feature type="domain" description="Glutamine amidotransferase" evidence="8">
    <location>
        <begin position="14"/>
        <end position="192"/>
    </location>
</feature>
<evidence type="ECO:0000256" key="5">
    <source>
        <dbReference type="ARBA" id="ARBA00022755"/>
    </source>
</evidence>
<dbReference type="InterPro" id="IPR029062">
    <property type="entry name" value="Class_I_gatase-like"/>
</dbReference>
<dbReference type="PANTHER" id="PTHR11922:SF2">
    <property type="entry name" value="GMP SYNTHASE [GLUTAMINE-HYDROLYZING]"/>
    <property type="match status" value="1"/>
</dbReference>
<dbReference type="PRINTS" id="PR00096">
    <property type="entry name" value="GATASE"/>
</dbReference>
<keyword evidence="2 9" id="KW-0436">Ligase</keyword>
<dbReference type="Gene3D" id="3.40.50.880">
    <property type="match status" value="1"/>
</dbReference>
<reference evidence="9" key="1">
    <citation type="journal article" date="2014" name="Genome Biol. Evol.">
        <title>Pangenome evidence for extensive interdomain horizontal transfer affecting lineage core and shell genes in uncultured planktonic thaumarchaeota and euryarchaeota.</title>
        <authorList>
            <person name="Deschamps P."/>
            <person name="Zivanovic Y."/>
            <person name="Moreira D."/>
            <person name="Rodriguez-Valera F."/>
            <person name="Lopez-Garcia P."/>
        </authorList>
    </citation>
    <scope>NUCLEOTIDE SEQUENCE</scope>
</reference>
<dbReference type="PRINTS" id="PR00097">
    <property type="entry name" value="ANTSNTHASEII"/>
</dbReference>
<keyword evidence="6" id="KW-0067">ATP-binding</keyword>
<accession>A0A075GJD0</accession>
<name>A0A075GJD0_9EURY</name>
<dbReference type="SUPFAM" id="SSF52317">
    <property type="entry name" value="Class I glutamine amidotransferase-like"/>
    <property type="match status" value="1"/>
</dbReference>
<dbReference type="GO" id="GO:0005829">
    <property type="term" value="C:cytosol"/>
    <property type="evidence" value="ECO:0007669"/>
    <property type="project" value="TreeGrafter"/>
</dbReference>
<evidence type="ECO:0000256" key="3">
    <source>
        <dbReference type="ARBA" id="ARBA00022741"/>
    </source>
</evidence>
<dbReference type="EC" id="6.3.5.2" evidence="9"/>
<dbReference type="PROSITE" id="PS51273">
    <property type="entry name" value="GATASE_TYPE_1"/>
    <property type="match status" value="1"/>
</dbReference>
<keyword evidence="4" id="KW-0332">GMP biosynthesis</keyword>
<evidence type="ECO:0000259" key="8">
    <source>
        <dbReference type="Pfam" id="PF00117"/>
    </source>
</evidence>
<dbReference type="AlphaFoldDB" id="A0A075GJD0"/>
<dbReference type="NCBIfam" id="NF001975">
    <property type="entry name" value="PRK00758.1"/>
    <property type="match status" value="1"/>
</dbReference>
<evidence type="ECO:0000313" key="9">
    <source>
        <dbReference type="EMBL" id="AIF02007.1"/>
    </source>
</evidence>
<evidence type="ECO:0000256" key="6">
    <source>
        <dbReference type="ARBA" id="ARBA00022840"/>
    </source>
</evidence>
<evidence type="ECO:0000256" key="4">
    <source>
        <dbReference type="ARBA" id="ARBA00022749"/>
    </source>
</evidence>
<dbReference type="InterPro" id="IPR004739">
    <property type="entry name" value="GMP_synth_GATase"/>
</dbReference>
<comment type="function">
    <text evidence="1">Catalyzes the synthesis of GMP from XMP.</text>
</comment>
<keyword evidence="5" id="KW-0658">Purine biosynthesis</keyword>
<dbReference type="GO" id="GO:0003921">
    <property type="term" value="F:GMP synthase activity"/>
    <property type="evidence" value="ECO:0007669"/>
    <property type="project" value="TreeGrafter"/>
</dbReference>
<dbReference type="GO" id="GO:0005524">
    <property type="term" value="F:ATP binding"/>
    <property type="evidence" value="ECO:0007669"/>
    <property type="project" value="UniProtKB-KW"/>
</dbReference>
<keyword evidence="7" id="KW-0315">Glutamine amidotransferase</keyword>
<gene>
    <name evidence="9" type="primary">guaA</name>
</gene>
<protein>
    <submittedName>
        <fullName evidence="9">GMP synthase, small subunit (GuaA)</fullName>
        <ecNumber evidence="9">6.3.5.2</ecNumber>
    </submittedName>
</protein>
<evidence type="ECO:0000256" key="2">
    <source>
        <dbReference type="ARBA" id="ARBA00022598"/>
    </source>
</evidence>
<proteinExistence type="predicted"/>
<keyword evidence="3" id="KW-0547">Nucleotide-binding</keyword>
<evidence type="ECO:0000256" key="1">
    <source>
        <dbReference type="ARBA" id="ARBA00002332"/>
    </source>
</evidence>
<dbReference type="FunFam" id="3.40.50.880:FF:000047">
    <property type="entry name" value="GMP synthase [glutamine-hydrolyzing] subunit A"/>
    <property type="match status" value="1"/>
</dbReference>
<dbReference type="NCBIfam" id="TIGR00888">
    <property type="entry name" value="guaA_Nterm"/>
    <property type="match status" value="1"/>
</dbReference>
<dbReference type="Pfam" id="PF00117">
    <property type="entry name" value="GATase"/>
    <property type="match status" value="1"/>
</dbReference>
<organism evidence="9">
    <name type="scientific">uncultured marine group II/III euryarchaeote KM3_152_H07</name>
    <dbReference type="NCBI Taxonomy" id="1457895"/>
    <lineage>
        <taxon>Archaea</taxon>
        <taxon>Methanobacteriati</taxon>
        <taxon>Methanobacteriota</taxon>
        <taxon>environmental samples</taxon>
    </lineage>
</organism>
<dbReference type="PANTHER" id="PTHR11922">
    <property type="entry name" value="GMP SYNTHASE-RELATED"/>
    <property type="match status" value="1"/>
</dbReference>
<evidence type="ECO:0000256" key="7">
    <source>
        <dbReference type="ARBA" id="ARBA00022962"/>
    </source>
</evidence>
<dbReference type="InterPro" id="IPR017926">
    <property type="entry name" value="GATASE"/>
</dbReference>